<dbReference type="SUPFAM" id="SSF53850">
    <property type="entry name" value="Periplasmic binding protein-like II"/>
    <property type="match status" value="1"/>
</dbReference>
<accession>A0A840I7H0</accession>
<sequence>MAERGSGSVVLTPVGREVAATAIDVLDRVDALVGLASRGPLTGVLRLGVKPTLGPYLMPHVVRRLHATHPDLRLFVREAPPIDLERELIEGVHDVVLAQLPLASAEVESVRLFREPLLLAVASDHPLARQERFDPGDLKGLDVLTLSPRYHLHEQVLRLCEENEATLRRDYEGTSLDALRQMVGMGLGVTFLPALYVASEVRGEGDVAVLKPARAGLHRSIGLGWRRASGNHEAYEALGDAVTAVAAELPHLSLER</sequence>
<keyword evidence="4" id="KW-0804">Transcription</keyword>
<gene>
    <name evidence="6" type="ORF">GGQ59_002825</name>
</gene>
<dbReference type="Proteomes" id="UP000563524">
    <property type="component" value="Unassembled WGS sequence"/>
</dbReference>
<proteinExistence type="inferred from homology"/>
<comment type="caution">
    <text evidence="6">The sequence shown here is derived from an EMBL/GenBank/DDBJ whole genome shotgun (WGS) entry which is preliminary data.</text>
</comment>
<keyword evidence="7" id="KW-1185">Reference proteome</keyword>
<dbReference type="Gene3D" id="3.40.190.10">
    <property type="entry name" value="Periplasmic binding protein-like II"/>
    <property type="match status" value="2"/>
</dbReference>
<evidence type="ECO:0000313" key="7">
    <source>
        <dbReference type="Proteomes" id="UP000563524"/>
    </source>
</evidence>
<dbReference type="PANTHER" id="PTHR30346">
    <property type="entry name" value="TRANSCRIPTIONAL DUAL REGULATOR HCAR-RELATED"/>
    <property type="match status" value="1"/>
</dbReference>
<reference evidence="6 7" key="1">
    <citation type="submission" date="2020-08" db="EMBL/GenBank/DDBJ databases">
        <title>Genomic Encyclopedia of Type Strains, Phase IV (KMG-IV): sequencing the most valuable type-strain genomes for metagenomic binning, comparative biology and taxonomic classification.</title>
        <authorList>
            <person name="Goeker M."/>
        </authorList>
    </citation>
    <scope>NUCLEOTIDE SEQUENCE [LARGE SCALE GENOMIC DNA]</scope>
    <source>
        <strain evidence="6 7">DSM 102850</strain>
    </source>
</reference>
<dbReference type="GO" id="GO:0032993">
    <property type="term" value="C:protein-DNA complex"/>
    <property type="evidence" value="ECO:0007669"/>
    <property type="project" value="TreeGrafter"/>
</dbReference>
<dbReference type="EMBL" id="JACHOB010000007">
    <property type="protein sequence ID" value="MBB4660275.1"/>
    <property type="molecule type" value="Genomic_DNA"/>
</dbReference>
<comment type="similarity">
    <text evidence="1">Belongs to the LysR transcriptional regulatory family.</text>
</comment>
<evidence type="ECO:0000259" key="5">
    <source>
        <dbReference type="Pfam" id="PF03466"/>
    </source>
</evidence>
<protein>
    <submittedName>
        <fullName evidence="6">LysR family hydrogen peroxide-inducible transcriptional activator</fullName>
    </submittedName>
</protein>
<dbReference type="Pfam" id="PF03466">
    <property type="entry name" value="LysR_substrate"/>
    <property type="match status" value="1"/>
</dbReference>
<dbReference type="CDD" id="cd08411">
    <property type="entry name" value="PBP2_OxyR"/>
    <property type="match status" value="1"/>
</dbReference>
<organism evidence="6 7">
    <name type="scientific">Parvularcula dongshanensis</name>
    <dbReference type="NCBI Taxonomy" id="1173995"/>
    <lineage>
        <taxon>Bacteria</taxon>
        <taxon>Pseudomonadati</taxon>
        <taxon>Pseudomonadota</taxon>
        <taxon>Alphaproteobacteria</taxon>
        <taxon>Parvularculales</taxon>
        <taxon>Parvularculaceae</taxon>
        <taxon>Parvularcula</taxon>
    </lineage>
</organism>
<feature type="domain" description="LysR substrate-binding" evidence="5">
    <location>
        <begin position="39"/>
        <end position="245"/>
    </location>
</feature>
<evidence type="ECO:0000256" key="2">
    <source>
        <dbReference type="ARBA" id="ARBA00023015"/>
    </source>
</evidence>
<keyword evidence="3" id="KW-0238">DNA-binding</keyword>
<dbReference type="AlphaFoldDB" id="A0A840I7H0"/>
<dbReference type="GO" id="GO:0003700">
    <property type="term" value="F:DNA-binding transcription factor activity"/>
    <property type="evidence" value="ECO:0007669"/>
    <property type="project" value="TreeGrafter"/>
</dbReference>
<dbReference type="InterPro" id="IPR005119">
    <property type="entry name" value="LysR_subst-bd"/>
</dbReference>
<dbReference type="PANTHER" id="PTHR30346:SF26">
    <property type="entry name" value="HYDROGEN PEROXIDE-INDUCIBLE GENES ACTIVATOR"/>
    <property type="match status" value="1"/>
</dbReference>
<evidence type="ECO:0000313" key="6">
    <source>
        <dbReference type="EMBL" id="MBB4660275.1"/>
    </source>
</evidence>
<evidence type="ECO:0000256" key="1">
    <source>
        <dbReference type="ARBA" id="ARBA00009437"/>
    </source>
</evidence>
<evidence type="ECO:0000256" key="4">
    <source>
        <dbReference type="ARBA" id="ARBA00023163"/>
    </source>
</evidence>
<dbReference type="GO" id="GO:0003677">
    <property type="term" value="F:DNA binding"/>
    <property type="evidence" value="ECO:0007669"/>
    <property type="project" value="UniProtKB-KW"/>
</dbReference>
<keyword evidence="2" id="KW-0805">Transcription regulation</keyword>
<name>A0A840I7H0_9PROT</name>
<evidence type="ECO:0000256" key="3">
    <source>
        <dbReference type="ARBA" id="ARBA00023125"/>
    </source>
</evidence>